<evidence type="ECO:0000313" key="2">
    <source>
        <dbReference type="Proteomes" id="UP000229707"/>
    </source>
</evidence>
<sequence>MERSNRTELNISKYNNTIHVRITNNGIYNMVNETNGNLVIKIARCCLAVGIFHLRFTNKYNGKMVQVVNMLRILGFIL</sequence>
<keyword evidence="2" id="KW-1185">Reference proteome</keyword>
<organism evidence="1 2">
    <name type="scientific">Candidatus Hodgkinia cicadicola</name>
    <dbReference type="NCBI Taxonomy" id="573658"/>
    <lineage>
        <taxon>Bacteria</taxon>
        <taxon>Pseudomonadati</taxon>
        <taxon>Pseudomonadota</taxon>
        <taxon>Alphaproteobacteria</taxon>
        <taxon>Hyphomicrobiales</taxon>
        <taxon>Candidatus Hodgkinia</taxon>
    </lineage>
</organism>
<gene>
    <name evidence="1" type="primary">rplR</name>
    <name evidence="1" type="ORF">MAGCAS_241</name>
</gene>
<dbReference type="EMBL" id="NXGL01000075">
    <property type="protein sequence ID" value="PIM94873.1"/>
    <property type="molecule type" value="Genomic_DNA"/>
</dbReference>
<name>A0ABX4MEJ5_9HYPH</name>
<accession>A0ABX4MEJ5</accession>
<comment type="caution">
    <text evidence="1">The sequence shown here is derived from an EMBL/GenBank/DDBJ whole genome shotgun (WGS) entry which is preliminary data.</text>
</comment>
<protein>
    <submittedName>
        <fullName evidence="1">50S ribosomal subunit protein L18</fullName>
    </submittedName>
</protein>
<dbReference type="Proteomes" id="UP000229707">
    <property type="component" value="Unassembled WGS sequence"/>
</dbReference>
<evidence type="ECO:0000313" key="1">
    <source>
        <dbReference type="EMBL" id="PIM94873.1"/>
    </source>
</evidence>
<proteinExistence type="predicted"/>
<reference evidence="1" key="1">
    <citation type="submission" date="2017-09" db="EMBL/GenBank/DDBJ databases">
        <authorList>
            <person name="Campbell M.A."/>
            <person name="Lukasik P."/>
            <person name="Simon C."/>
            <person name="McCutcheon J.P."/>
        </authorList>
    </citation>
    <scope>NUCLEOTIDE SEQUENCE [LARGE SCALE GENOMIC DNA]</scope>
    <source>
        <strain evidence="1">MAGCAS</strain>
    </source>
</reference>